<keyword evidence="2" id="KW-1185">Reference proteome</keyword>
<sequence length="196" mass="22547">MNSSTEGTSSFIIIFSLHRGSTTRPTAPVLTRKMSSKTFKKYAGLSERQHLEISPIKPMLPNIEDLNGKSLVKDIHTHLYLLRRSYEYFIDTDEEEEVLSPHSSYLESPWLLVCEPISHAEQTIKGGWTKVRDYKDFKSFPHFWNEELARQVNRTGDPNNLVPAKPNNAARIGLFCSKTENWTGRGRAWLDADWHV</sequence>
<dbReference type="KEGG" id="psco:LY89DRAFT_410303"/>
<gene>
    <name evidence="1" type="ORF">LY89DRAFT_410303</name>
</gene>
<dbReference type="AlphaFoldDB" id="A0A132B4A3"/>
<name>A0A132B4A3_MOLSC</name>
<evidence type="ECO:0000313" key="2">
    <source>
        <dbReference type="Proteomes" id="UP000070700"/>
    </source>
</evidence>
<dbReference type="GeneID" id="28817041"/>
<accession>A0A132B4A3</accession>
<dbReference type="Proteomes" id="UP000070700">
    <property type="component" value="Unassembled WGS sequence"/>
</dbReference>
<evidence type="ECO:0000313" key="1">
    <source>
        <dbReference type="EMBL" id="KUJ06497.1"/>
    </source>
</evidence>
<protein>
    <submittedName>
        <fullName evidence="1">Uncharacterized protein</fullName>
    </submittedName>
</protein>
<organism evidence="1 2">
    <name type="scientific">Mollisia scopiformis</name>
    <name type="common">Conifer needle endophyte fungus</name>
    <name type="synonym">Phialocephala scopiformis</name>
    <dbReference type="NCBI Taxonomy" id="149040"/>
    <lineage>
        <taxon>Eukaryota</taxon>
        <taxon>Fungi</taxon>
        <taxon>Dikarya</taxon>
        <taxon>Ascomycota</taxon>
        <taxon>Pezizomycotina</taxon>
        <taxon>Leotiomycetes</taxon>
        <taxon>Helotiales</taxon>
        <taxon>Mollisiaceae</taxon>
        <taxon>Mollisia</taxon>
    </lineage>
</organism>
<proteinExistence type="predicted"/>
<dbReference type="InParanoid" id="A0A132B4A3"/>
<dbReference type="RefSeq" id="XP_018060852.1">
    <property type="nucleotide sequence ID" value="XM_018207315.1"/>
</dbReference>
<dbReference type="EMBL" id="KQ947446">
    <property type="protein sequence ID" value="KUJ06497.1"/>
    <property type="molecule type" value="Genomic_DNA"/>
</dbReference>
<reference evidence="1 2" key="1">
    <citation type="submission" date="2015-10" db="EMBL/GenBank/DDBJ databases">
        <title>Full genome of DAOMC 229536 Phialocephala scopiformis, a fungal endophyte of spruce producing the potent anti-insectan compound rugulosin.</title>
        <authorList>
            <consortium name="DOE Joint Genome Institute"/>
            <person name="Walker A.K."/>
            <person name="Frasz S.L."/>
            <person name="Seifert K.A."/>
            <person name="Miller J.D."/>
            <person name="Mondo S.J."/>
            <person name="Labutti K."/>
            <person name="Lipzen A."/>
            <person name="Dockter R."/>
            <person name="Kennedy M."/>
            <person name="Grigoriev I.V."/>
            <person name="Spatafora J.W."/>
        </authorList>
    </citation>
    <scope>NUCLEOTIDE SEQUENCE [LARGE SCALE GENOMIC DNA]</scope>
    <source>
        <strain evidence="1 2">CBS 120377</strain>
    </source>
</reference>